<dbReference type="Pfam" id="PF05534">
    <property type="entry name" value="HicB"/>
    <property type="match status" value="1"/>
</dbReference>
<dbReference type="SUPFAM" id="SSF47598">
    <property type="entry name" value="Ribbon-helix-helix"/>
    <property type="match status" value="1"/>
</dbReference>
<sequence>MSKDLGYYMKLDYPVTLKRCQEDGEVYFLAEISILPGCMSHGKTPNEAMEMIEGAKETWIRSFLEDGYEVPEPRDEEEYSGRFVVRIPKSLHKNLAEMARRENVSLNQLVVSLLSANATREAFNFQEAAGRDRWVRELVKNWLPSSCVVSQDPSGHFLLSIDPTSHSGGVETWDAQLTKPIPKLENPFFALQKIQAPYSTTEQFGETKHPEQV</sequence>
<name>A0A932GPJ5_UNCTE</name>
<dbReference type="InterPro" id="IPR035069">
    <property type="entry name" value="TTHA1013/TTHA0281-like"/>
</dbReference>
<dbReference type="SUPFAM" id="SSF143100">
    <property type="entry name" value="TTHA1013/TTHA0281-like"/>
    <property type="match status" value="1"/>
</dbReference>
<dbReference type="Gene3D" id="3.30.160.250">
    <property type="match status" value="1"/>
</dbReference>
<dbReference type="EMBL" id="JACPSX010000108">
    <property type="protein sequence ID" value="MBI3014630.1"/>
    <property type="molecule type" value="Genomic_DNA"/>
</dbReference>
<dbReference type="InterPro" id="IPR008651">
    <property type="entry name" value="Uncharacterised_HicB"/>
</dbReference>
<dbReference type="Gene3D" id="1.10.1220.10">
    <property type="entry name" value="Met repressor-like"/>
    <property type="match status" value="1"/>
</dbReference>
<comment type="caution">
    <text evidence="1">The sequence shown here is derived from an EMBL/GenBank/DDBJ whole genome shotgun (WGS) entry which is preliminary data.</text>
</comment>
<proteinExistence type="predicted"/>
<evidence type="ECO:0000313" key="1">
    <source>
        <dbReference type="EMBL" id="MBI3014630.1"/>
    </source>
</evidence>
<evidence type="ECO:0000313" key="2">
    <source>
        <dbReference type="Proteomes" id="UP000741360"/>
    </source>
</evidence>
<reference evidence="1" key="1">
    <citation type="submission" date="2020-07" db="EMBL/GenBank/DDBJ databases">
        <title>Huge and variable diversity of episymbiotic CPR bacteria and DPANN archaea in groundwater ecosystems.</title>
        <authorList>
            <person name="He C.Y."/>
            <person name="Keren R."/>
            <person name="Whittaker M."/>
            <person name="Farag I.F."/>
            <person name="Doudna J."/>
            <person name="Cate J.H.D."/>
            <person name="Banfield J.F."/>
        </authorList>
    </citation>
    <scope>NUCLEOTIDE SEQUENCE</scope>
    <source>
        <strain evidence="1">NC_groundwater_717_Ag_S-0.2um_59_8</strain>
    </source>
</reference>
<accession>A0A932GPJ5</accession>
<protein>
    <submittedName>
        <fullName evidence="1">Toxin-antitoxin system HicB family antitoxin</fullName>
    </submittedName>
</protein>
<dbReference type="AlphaFoldDB" id="A0A932GPJ5"/>
<organism evidence="1 2">
    <name type="scientific">Tectimicrobiota bacterium</name>
    <dbReference type="NCBI Taxonomy" id="2528274"/>
    <lineage>
        <taxon>Bacteria</taxon>
        <taxon>Pseudomonadati</taxon>
        <taxon>Nitrospinota/Tectimicrobiota group</taxon>
        <taxon>Candidatus Tectimicrobiota</taxon>
    </lineage>
</organism>
<dbReference type="GO" id="GO:0006355">
    <property type="term" value="P:regulation of DNA-templated transcription"/>
    <property type="evidence" value="ECO:0007669"/>
    <property type="project" value="InterPro"/>
</dbReference>
<dbReference type="InterPro" id="IPR010985">
    <property type="entry name" value="Ribbon_hlx_hlx"/>
</dbReference>
<gene>
    <name evidence="1" type="ORF">HYY65_06140</name>
</gene>
<dbReference type="InterPro" id="IPR013321">
    <property type="entry name" value="Arc_rbn_hlx_hlx"/>
</dbReference>
<dbReference type="Proteomes" id="UP000741360">
    <property type="component" value="Unassembled WGS sequence"/>
</dbReference>